<dbReference type="EMBL" id="LAZR01026679">
    <property type="protein sequence ID" value="KKL67970.1"/>
    <property type="molecule type" value="Genomic_DNA"/>
</dbReference>
<protein>
    <submittedName>
        <fullName evidence="1">Uncharacterized protein</fullName>
    </submittedName>
</protein>
<sequence>MGKVNWYRKMGLFETRVFIFWPERFIGKKY</sequence>
<dbReference type="AlphaFoldDB" id="A0A0F9GEV2"/>
<comment type="caution">
    <text evidence="1">The sequence shown here is derived from an EMBL/GenBank/DDBJ whole genome shotgun (WGS) entry which is preliminary data.</text>
</comment>
<evidence type="ECO:0000313" key="1">
    <source>
        <dbReference type="EMBL" id="KKL67970.1"/>
    </source>
</evidence>
<organism evidence="1">
    <name type="scientific">marine sediment metagenome</name>
    <dbReference type="NCBI Taxonomy" id="412755"/>
    <lineage>
        <taxon>unclassified sequences</taxon>
        <taxon>metagenomes</taxon>
        <taxon>ecological metagenomes</taxon>
    </lineage>
</organism>
<reference evidence="1" key="1">
    <citation type="journal article" date="2015" name="Nature">
        <title>Complex archaea that bridge the gap between prokaryotes and eukaryotes.</title>
        <authorList>
            <person name="Spang A."/>
            <person name="Saw J.H."/>
            <person name="Jorgensen S.L."/>
            <person name="Zaremba-Niedzwiedzka K."/>
            <person name="Martijn J."/>
            <person name="Lind A.E."/>
            <person name="van Eijk R."/>
            <person name="Schleper C."/>
            <person name="Guy L."/>
            <person name="Ettema T.J."/>
        </authorList>
    </citation>
    <scope>NUCLEOTIDE SEQUENCE</scope>
</reference>
<name>A0A0F9GEV2_9ZZZZ</name>
<accession>A0A0F9GEV2</accession>
<gene>
    <name evidence="1" type="ORF">LCGC14_2129610</name>
</gene>
<proteinExistence type="predicted"/>